<sequence>MSTIRVIKILVRIGSLLDWEFTIISFIQGYPEFDLPSREVSAGLDSGLCKLFNLKSQTFRSCPGSQSLLQLWPEGKTYVTGLHQSSSEKVWSIFIAAGDIALPYSFSHLQKLKSSPPENKVMKKATKTGVMVMTILFTLCGTLGYAAFGDEKVPENLMAGFLSHKAFWIVDLANVFIVVHLVGAVQVIFRVRFISLHARITVRVIVRITQHCLSSIGYWPLTIYFPLQLHIAQKEMQRATVHWFGLQLLSEICAS</sequence>
<evidence type="ECO:0000259" key="12">
    <source>
        <dbReference type="Pfam" id="PF01490"/>
    </source>
</evidence>
<dbReference type="EMBL" id="PDCK01000044">
    <property type="protein sequence ID" value="PRQ26801.1"/>
    <property type="molecule type" value="Genomic_DNA"/>
</dbReference>
<feature type="transmembrane region" description="Helical" evidence="11">
    <location>
        <begin position="130"/>
        <end position="148"/>
    </location>
</feature>
<evidence type="ECO:0000313" key="14">
    <source>
        <dbReference type="Proteomes" id="UP000238479"/>
    </source>
</evidence>
<reference evidence="13 14" key="1">
    <citation type="journal article" date="2018" name="Nat. Genet.">
        <title>The Rosa genome provides new insights in the design of modern roses.</title>
        <authorList>
            <person name="Bendahmane M."/>
        </authorList>
    </citation>
    <scope>NUCLEOTIDE SEQUENCE [LARGE SCALE GENOMIC DNA]</scope>
    <source>
        <strain evidence="14">cv. Old Blush</strain>
    </source>
</reference>
<evidence type="ECO:0000256" key="9">
    <source>
        <dbReference type="ARBA" id="ARBA00023294"/>
    </source>
</evidence>
<dbReference type="GO" id="GO:0009734">
    <property type="term" value="P:auxin-activated signaling pathway"/>
    <property type="evidence" value="ECO:0007669"/>
    <property type="project" value="UniProtKB-KW"/>
</dbReference>
<keyword evidence="7 11" id="KW-1133">Transmembrane helix</keyword>
<comment type="function">
    <text evidence="10">Carrier protein involved in proton-driven auxin influx. Mediates the formation of auxin gradient from developing leaves (site of auxin biosynthesis) to tips by contributing to the loading of auxin in vascular tissues and facilitating acropetal (base to tip) auxin transport within inner tissues of the root apex, and basipetal (tip to base) auxin transport within outer tissues of the root apex. May be involved in lateral roots and nodules formation.</text>
</comment>
<dbReference type="Gramene" id="PRQ26801">
    <property type="protein sequence ID" value="PRQ26801"/>
    <property type="gene ID" value="RchiOBHm_Chr6g0298541"/>
</dbReference>
<dbReference type="GO" id="GO:0006865">
    <property type="term" value="P:amino acid transport"/>
    <property type="evidence" value="ECO:0007669"/>
    <property type="project" value="UniProtKB-KW"/>
</dbReference>
<keyword evidence="8 11" id="KW-0472">Membrane</keyword>
<evidence type="ECO:0000256" key="2">
    <source>
        <dbReference type="ARBA" id="ARBA00005590"/>
    </source>
</evidence>
<dbReference type="STRING" id="74649.A0A2P6PXZ8"/>
<accession>A0A2P6PXZ8</accession>
<proteinExistence type="inferred from homology"/>
<evidence type="ECO:0000256" key="5">
    <source>
        <dbReference type="ARBA" id="ARBA00022847"/>
    </source>
</evidence>
<dbReference type="AlphaFoldDB" id="A0A2P6PXZ8"/>
<evidence type="ECO:0000256" key="11">
    <source>
        <dbReference type="SAM" id="Phobius"/>
    </source>
</evidence>
<comment type="similarity">
    <text evidence="2">Belongs to the amino acid/polyamine transporter 2 family. Amino acid/auxin permease (AAAP) (TC 2.A.18.1) subfamily.</text>
</comment>
<evidence type="ECO:0000256" key="10">
    <source>
        <dbReference type="ARBA" id="ARBA00045588"/>
    </source>
</evidence>
<evidence type="ECO:0000256" key="7">
    <source>
        <dbReference type="ARBA" id="ARBA00022989"/>
    </source>
</evidence>
<evidence type="ECO:0000313" key="13">
    <source>
        <dbReference type="EMBL" id="PRQ26801.1"/>
    </source>
</evidence>
<dbReference type="GO" id="GO:0015293">
    <property type="term" value="F:symporter activity"/>
    <property type="evidence" value="ECO:0007669"/>
    <property type="project" value="UniProtKB-KW"/>
</dbReference>
<keyword evidence="6" id="KW-0029">Amino-acid transport</keyword>
<evidence type="ECO:0000256" key="3">
    <source>
        <dbReference type="ARBA" id="ARBA00022448"/>
    </source>
</evidence>
<feature type="domain" description="Amino acid transporter transmembrane" evidence="12">
    <location>
        <begin position="85"/>
        <end position="200"/>
    </location>
</feature>
<comment type="caution">
    <text evidence="13">The sequence shown here is derived from an EMBL/GenBank/DDBJ whole genome shotgun (WGS) entry which is preliminary data.</text>
</comment>
<dbReference type="GO" id="GO:0012505">
    <property type="term" value="C:endomembrane system"/>
    <property type="evidence" value="ECO:0007669"/>
    <property type="project" value="UniProtKB-SubCell"/>
</dbReference>
<evidence type="ECO:0000256" key="4">
    <source>
        <dbReference type="ARBA" id="ARBA00022692"/>
    </source>
</evidence>
<comment type="subcellular location">
    <subcellularLocation>
        <location evidence="1">Endomembrane system</location>
        <topology evidence="1">Multi-pass membrane protein</topology>
    </subcellularLocation>
</comment>
<organism evidence="13 14">
    <name type="scientific">Rosa chinensis</name>
    <name type="common">China rose</name>
    <dbReference type="NCBI Taxonomy" id="74649"/>
    <lineage>
        <taxon>Eukaryota</taxon>
        <taxon>Viridiplantae</taxon>
        <taxon>Streptophyta</taxon>
        <taxon>Embryophyta</taxon>
        <taxon>Tracheophyta</taxon>
        <taxon>Spermatophyta</taxon>
        <taxon>Magnoliopsida</taxon>
        <taxon>eudicotyledons</taxon>
        <taxon>Gunneridae</taxon>
        <taxon>Pentapetalae</taxon>
        <taxon>rosids</taxon>
        <taxon>fabids</taxon>
        <taxon>Rosales</taxon>
        <taxon>Rosaceae</taxon>
        <taxon>Rosoideae</taxon>
        <taxon>Rosoideae incertae sedis</taxon>
        <taxon>Rosa</taxon>
    </lineage>
</organism>
<dbReference type="PANTHER" id="PTHR48017">
    <property type="entry name" value="OS05G0424000 PROTEIN-RELATED"/>
    <property type="match status" value="1"/>
</dbReference>
<gene>
    <name evidence="13" type="ORF">RchiOBHm_Chr6g0298541</name>
</gene>
<protein>
    <submittedName>
        <fullName evidence="13">Putative amino acid transporter, transmembrane domain-containing protein</fullName>
    </submittedName>
</protein>
<evidence type="ECO:0000256" key="8">
    <source>
        <dbReference type="ARBA" id="ARBA00023136"/>
    </source>
</evidence>
<evidence type="ECO:0000256" key="1">
    <source>
        <dbReference type="ARBA" id="ARBA00004127"/>
    </source>
</evidence>
<dbReference type="Proteomes" id="UP000238479">
    <property type="component" value="Chromosome 6"/>
</dbReference>
<name>A0A2P6PXZ8_ROSCH</name>
<keyword evidence="5" id="KW-0769">Symport</keyword>
<dbReference type="Pfam" id="PF01490">
    <property type="entry name" value="Aa_trans"/>
    <property type="match status" value="1"/>
</dbReference>
<keyword evidence="14" id="KW-1185">Reference proteome</keyword>
<keyword evidence="3" id="KW-0813">Transport</keyword>
<keyword evidence="9" id="KW-0927">Auxin signaling pathway</keyword>
<feature type="transmembrane region" description="Helical" evidence="11">
    <location>
        <begin position="168"/>
        <end position="189"/>
    </location>
</feature>
<dbReference type="InterPro" id="IPR013057">
    <property type="entry name" value="AA_transpt_TM"/>
</dbReference>
<keyword evidence="4 11" id="KW-0812">Transmembrane</keyword>
<evidence type="ECO:0000256" key="6">
    <source>
        <dbReference type="ARBA" id="ARBA00022970"/>
    </source>
</evidence>